<comment type="caution">
    <text evidence="2">The sequence shown here is derived from an EMBL/GenBank/DDBJ whole genome shotgun (WGS) entry which is preliminary data.</text>
</comment>
<keyword evidence="1" id="KW-1133">Transmembrane helix</keyword>
<feature type="transmembrane region" description="Helical" evidence="1">
    <location>
        <begin position="174"/>
        <end position="197"/>
    </location>
</feature>
<evidence type="ECO:0008006" key="4">
    <source>
        <dbReference type="Google" id="ProtNLM"/>
    </source>
</evidence>
<reference evidence="2 3" key="1">
    <citation type="journal article" date="2016" name="Nat. Commun.">
        <title>Thousands of microbial genomes shed light on interconnected biogeochemical processes in an aquifer system.</title>
        <authorList>
            <person name="Anantharaman K."/>
            <person name="Brown C.T."/>
            <person name="Hug L.A."/>
            <person name="Sharon I."/>
            <person name="Castelle C.J."/>
            <person name="Probst A.J."/>
            <person name="Thomas B.C."/>
            <person name="Singh A."/>
            <person name="Wilkins M.J."/>
            <person name="Karaoz U."/>
            <person name="Brodie E.L."/>
            <person name="Williams K.H."/>
            <person name="Hubbard S.S."/>
            <person name="Banfield J.F."/>
        </authorList>
    </citation>
    <scope>NUCLEOTIDE SEQUENCE [LARGE SCALE GENOMIC DNA]</scope>
</reference>
<proteinExistence type="predicted"/>
<feature type="transmembrane region" description="Helical" evidence="1">
    <location>
        <begin position="68"/>
        <end position="90"/>
    </location>
</feature>
<accession>A0A1F6BBP0</accession>
<feature type="transmembrane region" description="Helical" evidence="1">
    <location>
        <begin position="110"/>
        <end position="126"/>
    </location>
</feature>
<gene>
    <name evidence="2" type="ORF">A2968_07545</name>
</gene>
<organism evidence="2 3">
    <name type="scientific">Candidatus Gottesmanbacteria bacterium RIFCSPLOWO2_01_FULL_42_22</name>
    <dbReference type="NCBI Taxonomy" id="1798391"/>
    <lineage>
        <taxon>Bacteria</taxon>
        <taxon>Candidatus Gottesmaniibacteriota</taxon>
    </lineage>
</organism>
<feature type="transmembrane region" description="Helical" evidence="1">
    <location>
        <begin position="217"/>
        <end position="235"/>
    </location>
</feature>
<protein>
    <recommendedName>
        <fullName evidence="4">Zinc-ribbon domain-containing protein</fullName>
    </recommendedName>
</protein>
<sequence length="303" mass="32885">MYCSKCGSKNKAHHKFCISCGEKLIPLDLPDRQAPVDSEPAQKESSLTPTEHVPIPYQAASSLNTKKILISIGWGIGIFFGLSALMGLLVCIGKDPYTCNSIARLSGERYGGLMFLISIVLTVIGVKKNWLPGLKNEPAQPSSFYPRTENHISPPTPFEVQSPPSSDGTINYKAILLGVGGGFLGGIIAGILLNIILTVQGQSASMELLGLYLEEHLWLLYAVNIFGGLCLGWVVSRIAKTNLSKNLLIASTVFVALSVFTNTELMRNLSWGIYPAGELFTKALLPLLAAWASPFLFLFIELR</sequence>
<feature type="transmembrane region" description="Helical" evidence="1">
    <location>
        <begin position="283"/>
        <end position="300"/>
    </location>
</feature>
<keyword evidence="1" id="KW-0812">Transmembrane</keyword>
<evidence type="ECO:0000313" key="3">
    <source>
        <dbReference type="Proteomes" id="UP000176228"/>
    </source>
</evidence>
<evidence type="ECO:0000256" key="1">
    <source>
        <dbReference type="SAM" id="Phobius"/>
    </source>
</evidence>
<dbReference type="AlphaFoldDB" id="A0A1F6BBP0"/>
<keyword evidence="1" id="KW-0472">Membrane</keyword>
<name>A0A1F6BBP0_9BACT</name>
<dbReference type="Proteomes" id="UP000176228">
    <property type="component" value="Unassembled WGS sequence"/>
</dbReference>
<feature type="transmembrane region" description="Helical" evidence="1">
    <location>
        <begin position="247"/>
        <end position="263"/>
    </location>
</feature>
<dbReference type="EMBL" id="MFJU01000038">
    <property type="protein sequence ID" value="OGG33917.1"/>
    <property type="molecule type" value="Genomic_DNA"/>
</dbReference>
<evidence type="ECO:0000313" key="2">
    <source>
        <dbReference type="EMBL" id="OGG33917.1"/>
    </source>
</evidence>